<dbReference type="Pfam" id="PF01569">
    <property type="entry name" value="PAP2"/>
    <property type="match status" value="1"/>
</dbReference>
<comment type="caution">
    <text evidence="3">The sequence shown here is derived from an EMBL/GenBank/DDBJ whole genome shotgun (WGS) entry which is preliminary data.</text>
</comment>
<evidence type="ECO:0000313" key="3">
    <source>
        <dbReference type="EMBL" id="MFD2465728.1"/>
    </source>
</evidence>
<keyword evidence="1" id="KW-0472">Membrane</keyword>
<evidence type="ECO:0000256" key="1">
    <source>
        <dbReference type="SAM" id="Phobius"/>
    </source>
</evidence>
<dbReference type="InterPro" id="IPR036938">
    <property type="entry name" value="PAP2/HPO_sf"/>
</dbReference>
<feature type="domain" description="Phosphatidic acid phosphatase type 2/haloperoxidase" evidence="2">
    <location>
        <begin position="89"/>
        <end position="190"/>
    </location>
</feature>
<sequence length="208" mass="21531">MTVPGVRWVVSGLVLFVAFAVLGVLVARQPPALDLAVADSLRGQENRPLGHVAGALTNVLGPVLPYLLGAVLVVVALRRRDHTGLCVRLGVVLVVCRLTSVLGKLVFERQRPRVYPETSYPSGHVVSVASTAFVAVLLCVWLAPRLVRWAVGAAVAATVLGAACRIVLGVHWVTDTVGAVLAVTGVGLVTAAAAGLLPPPPGGRNLAE</sequence>
<feature type="transmembrane region" description="Helical" evidence="1">
    <location>
        <begin position="89"/>
        <end position="107"/>
    </location>
</feature>
<dbReference type="Gene3D" id="1.20.144.10">
    <property type="entry name" value="Phosphatidic acid phosphatase type 2/haloperoxidase"/>
    <property type="match status" value="1"/>
</dbReference>
<accession>A0ABW5GY36</accession>
<feature type="transmembrane region" description="Helical" evidence="1">
    <location>
        <begin position="149"/>
        <end position="173"/>
    </location>
</feature>
<dbReference type="RefSeq" id="WP_345409032.1">
    <property type="nucleotide sequence ID" value="NZ_BAABHG010000035.1"/>
</dbReference>
<gene>
    <name evidence="3" type="ORF">ACFSYJ_44465</name>
</gene>
<keyword evidence="1" id="KW-1133">Transmembrane helix</keyword>
<dbReference type="SUPFAM" id="SSF48317">
    <property type="entry name" value="Acid phosphatase/Vanadium-dependent haloperoxidase"/>
    <property type="match status" value="1"/>
</dbReference>
<feature type="transmembrane region" description="Helical" evidence="1">
    <location>
        <begin position="179"/>
        <end position="197"/>
    </location>
</feature>
<feature type="transmembrane region" description="Helical" evidence="1">
    <location>
        <begin position="119"/>
        <end position="142"/>
    </location>
</feature>
<dbReference type="InterPro" id="IPR000326">
    <property type="entry name" value="PAP2/HPO"/>
</dbReference>
<proteinExistence type="predicted"/>
<evidence type="ECO:0000259" key="2">
    <source>
        <dbReference type="Pfam" id="PF01569"/>
    </source>
</evidence>
<feature type="transmembrane region" description="Helical" evidence="1">
    <location>
        <begin position="51"/>
        <end position="77"/>
    </location>
</feature>
<protein>
    <submittedName>
        <fullName evidence="3">Phosphatase PAP2 family protein</fullName>
    </submittedName>
</protein>
<reference evidence="4" key="1">
    <citation type="journal article" date="2019" name="Int. J. Syst. Evol. Microbiol.">
        <title>The Global Catalogue of Microorganisms (GCM) 10K type strain sequencing project: providing services to taxonomists for standard genome sequencing and annotation.</title>
        <authorList>
            <consortium name="The Broad Institute Genomics Platform"/>
            <consortium name="The Broad Institute Genome Sequencing Center for Infectious Disease"/>
            <person name="Wu L."/>
            <person name="Ma J."/>
        </authorList>
    </citation>
    <scope>NUCLEOTIDE SEQUENCE [LARGE SCALE GENOMIC DNA]</scope>
    <source>
        <strain evidence="4">CGMCC 4.7643</strain>
    </source>
</reference>
<keyword evidence="1" id="KW-0812">Transmembrane</keyword>
<keyword evidence="4" id="KW-1185">Reference proteome</keyword>
<organism evidence="3 4">
    <name type="scientific">Amycolatopsis samaneae</name>
    <dbReference type="NCBI Taxonomy" id="664691"/>
    <lineage>
        <taxon>Bacteria</taxon>
        <taxon>Bacillati</taxon>
        <taxon>Actinomycetota</taxon>
        <taxon>Actinomycetes</taxon>
        <taxon>Pseudonocardiales</taxon>
        <taxon>Pseudonocardiaceae</taxon>
        <taxon>Amycolatopsis</taxon>
    </lineage>
</organism>
<dbReference type="EMBL" id="JBHUKU010000037">
    <property type="protein sequence ID" value="MFD2465728.1"/>
    <property type="molecule type" value="Genomic_DNA"/>
</dbReference>
<name>A0ABW5GY36_9PSEU</name>
<evidence type="ECO:0000313" key="4">
    <source>
        <dbReference type="Proteomes" id="UP001597419"/>
    </source>
</evidence>
<dbReference type="Proteomes" id="UP001597419">
    <property type="component" value="Unassembled WGS sequence"/>
</dbReference>